<dbReference type="Pfam" id="PF01799">
    <property type="entry name" value="Fer2_2"/>
    <property type="match status" value="1"/>
</dbReference>
<keyword evidence="1" id="KW-0001">2Fe-2S</keyword>
<protein>
    <submittedName>
        <fullName evidence="8">(2Fe-2S)-binding protein</fullName>
    </submittedName>
</protein>
<sequence>MSEPKPPPVFNGAPCSAPASSEPETPEPPEQEDGRPTRREFVGTAVVGGALLASGLLTSETAFAASPRPSGLEGPSVPAVPIKLSVNGKEHALEVEPRVTLLDALRERLGLTGTKKGCDLGQCGACTVLVDERRVNSCLTLAVMQQGKRITTIEGLAKGDALHPMQAAFVEHDGFQCGYCTPGQIMSAVGFTREPWGKTDADIREGMCGNICRCGAYPNIVAAIRDARGKQA</sequence>
<evidence type="ECO:0000259" key="7">
    <source>
        <dbReference type="PROSITE" id="PS51085"/>
    </source>
</evidence>
<dbReference type="Gene3D" id="1.10.150.120">
    <property type="entry name" value="[2Fe-2S]-binding domain"/>
    <property type="match status" value="1"/>
</dbReference>
<keyword evidence="4" id="KW-0408">Iron</keyword>
<name>A0A3A8J050_9BACT</name>
<dbReference type="OrthoDB" id="9775084at2"/>
<keyword evidence="9" id="KW-1185">Reference proteome</keyword>
<evidence type="ECO:0000256" key="4">
    <source>
        <dbReference type="ARBA" id="ARBA00023004"/>
    </source>
</evidence>
<evidence type="ECO:0000313" key="9">
    <source>
        <dbReference type="Proteomes" id="UP000268094"/>
    </source>
</evidence>
<dbReference type="InterPro" id="IPR012675">
    <property type="entry name" value="Beta-grasp_dom_sf"/>
</dbReference>
<evidence type="ECO:0000256" key="2">
    <source>
        <dbReference type="ARBA" id="ARBA00022723"/>
    </source>
</evidence>
<evidence type="ECO:0000256" key="5">
    <source>
        <dbReference type="ARBA" id="ARBA00023014"/>
    </source>
</evidence>
<keyword evidence="2" id="KW-0479">Metal-binding</keyword>
<dbReference type="EMBL" id="RAVZ01000071">
    <property type="protein sequence ID" value="RKG89149.1"/>
    <property type="molecule type" value="Genomic_DNA"/>
</dbReference>
<dbReference type="AlphaFoldDB" id="A0A3A8J050"/>
<comment type="caution">
    <text evidence="8">The sequence shown here is derived from an EMBL/GenBank/DDBJ whole genome shotgun (WGS) entry which is preliminary data.</text>
</comment>
<reference evidence="9" key="1">
    <citation type="submission" date="2018-09" db="EMBL/GenBank/DDBJ databases">
        <authorList>
            <person name="Livingstone P.G."/>
            <person name="Whitworth D.E."/>
        </authorList>
    </citation>
    <scope>NUCLEOTIDE SEQUENCE [LARGE SCALE GENOMIC DNA]</scope>
    <source>
        <strain evidence="9">CA054A</strain>
    </source>
</reference>
<feature type="compositionally biased region" description="Low complexity" evidence="6">
    <location>
        <begin position="13"/>
        <end position="23"/>
    </location>
</feature>
<dbReference type="FunFam" id="1.10.150.120:FF:000003">
    <property type="entry name" value="Carbon monoxide dehydrogenase, small subunit"/>
    <property type="match status" value="1"/>
</dbReference>
<keyword evidence="5" id="KW-0411">Iron-sulfur</keyword>
<organism evidence="8 9">
    <name type="scientific">Corallococcus terminator</name>
    <dbReference type="NCBI Taxonomy" id="2316733"/>
    <lineage>
        <taxon>Bacteria</taxon>
        <taxon>Pseudomonadati</taxon>
        <taxon>Myxococcota</taxon>
        <taxon>Myxococcia</taxon>
        <taxon>Myxococcales</taxon>
        <taxon>Cystobacterineae</taxon>
        <taxon>Myxococcaceae</taxon>
        <taxon>Corallococcus</taxon>
    </lineage>
</organism>
<dbReference type="FunFam" id="3.10.20.30:FF:000020">
    <property type="entry name" value="Xanthine dehydrogenase iron-sulfur subunit"/>
    <property type="match status" value="1"/>
</dbReference>
<dbReference type="SUPFAM" id="SSF47741">
    <property type="entry name" value="CO dehydrogenase ISP C-domain like"/>
    <property type="match status" value="1"/>
</dbReference>
<feature type="domain" description="2Fe-2S ferredoxin-type" evidence="7">
    <location>
        <begin position="80"/>
        <end position="156"/>
    </location>
</feature>
<evidence type="ECO:0000313" key="8">
    <source>
        <dbReference type="EMBL" id="RKG89149.1"/>
    </source>
</evidence>
<dbReference type="GO" id="GO:0046872">
    <property type="term" value="F:metal ion binding"/>
    <property type="evidence" value="ECO:0007669"/>
    <property type="project" value="UniProtKB-KW"/>
</dbReference>
<evidence type="ECO:0000256" key="3">
    <source>
        <dbReference type="ARBA" id="ARBA00023002"/>
    </source>
</evidence>
<dbReference type="PROSITE" id="PS51318">
    <property type="entry name" value="TAT"/>
    <property type="match status" value="1"/>
</dbReference>
<feature type="region of interest" description="Disordered" evidence="6">
    <location>
        <begin position="1"/>
        <end position="40"/>
    </location>
</feature>
<dbReference type="InterPro" id="IPR006058">
    <property type="entry name" value="2Fe2S_fd_BS"/>
</dbReference>
<dbReference type="CDD" id="cd00207">
    <property type="entry name" value="fer2"/>
    <property type="match status" value="1"/>
</dbReference>
<dbReference type="PANTHER" id="PTHR45331:SF2">
    <property type="entry name" value="OXIDOREDUCTASE WITH IRON-SULFUR SUBUNIT"/>
    <property type="match status" value="1"/>
</dbReference>
<dbReference type="InterPro" id="IPR036884">
    <property type="entry name" value="2Fe-2S-bd_dom_sf"/>
</dbReference>
<dbReference type="Pfam" id="PF00111">
    <property type="entry name" value="Fer2"/>
    <property type="match status" value="1"/>
</dbReference>
<evidence type="ECO:0000256" key="6">
    <source>
        <dbReference type="SAM" id="MobiDB-lite"/>
    </source>
</evidence>
<dbReference type="GO" id="GO:0016903">
    <property type="term" value="F:oxidoreductase activity, acting on the aldehyde or oxo group of donors"/>
    <property type="evidence" value="ECO:0007669"/>
    <property type="project" value="TreeGrafter"/>
</dbReference>
<dbReference type="PANTHER" id="PTHR45331">
    <property type="entry name" value="OXIDOREDUCTASE, IRON-SULPHUR BINDING SUBUNIT-RELATED-RELATED"/>
    <property type="match status" value="1"/>
</dbReference>
<dbReference type="Proteomes" id="UP000268094">
    <property type="component" value="Unassembled WGS sequence"/>
</dbReference>
<dbReference type="PROSITE" id="PS00197">
    <property type="entry name" value="2FE2S_FER_1"/>
    <property type="match status" value="1"/>
</dbReference>
<dbReference type="InterPro" id="IPR006311">
    <property type="entry name" value="TAT_signal"/>
</dbReference>
<dbReference type="RefSeq" id="WP_120540985.1">
    <property type="nucleotide sequence ID" value="NZ_RAVZ01000071.1"/>
</dbReference>
<dbReference type="PROSITE" id="PS51085">
    <property type="entry name" value="2FE2S_FER_2"/>
    <property type="match status" value="1"/>
</dbReference>
<dbReference type="GO" id="GO:0051537">
    <property type="term" value="F:2 iron, 2 sulfur cluster binding"/>
    <property type="evidence" value="ECO:0007669"/>
    <property type="project" value="UniProtKB-KW"/>
</dbReference>
<dbReference type="InterPro" id="IPR001041">
    <property type="entry name" value="2Fe-2S_ferredoxin-type"/>
</dbReference>
<accession>A0A3A8J050</accession>
<dbReference type="InterPro" id="IPR036010">
    <property type="entry name" value="2Fe-2S_ferredoxin-like_sf"/>
</dbReference>
<dbReference type="SUPFAM" id="SSF54292">
    <property type="entry name" value="2Fe-2S ferredoxin-like"/>
    <property type="match status" value="1"/>
</dbReference>
<gene>
    <name evidence="8" type="ORF">D7V88_13175</name>
</gene>
<keyword evidence="3" id="KW-0560">Oxidoreductase</keyword>
<dbReference type="InterPro" id="IPR002888">
    <property type="entry name" value="2Fe-2S-bd"/>
</dbReference>
<dbReference type="Gene3D" id="3.10.20.30">
    <property type="match status" value="1"/>
</dbReference>
<proteinExistence type="predicted"/>
<evidence type="ECO:0000256" key="1">
    <source>
        <dbReference type="ARBA" id="ARBA00022714"/>
    </source>
</evidence>
<dbReference type="InterPro" id="IPR052914">
    <property type="entry name" value="Aldehyde_Oxdr_Iron-Sulfur"/>
</dbReference>